<dbReference type="EMBL" id="BRXW01000021">
    <property type="protein sequence ID" value="GMI00332.1"/>
    <property type="molecule type" value="Genomic_DNA"/>
</dbReference>
<name>A0A9W7BZB6_9STRA</name>
<evidence type="ECO:0000313" key="5">
    <source>
        <dbReference type="Proteomes" id="UP001165122"/>
    </source>
</evidence>
<keyword evidence="5" id="KW-1185">Reference proteome</keyword>
<dbReference type="GO" id="GO:0047429">
    <property type="term" value="F:nucleoside triphosphate diphosphatase activity"/>
    <property type="evidence" value="ECO:0007669"/>
    <property type="project" value="InterPro"/>
</dbReference>
<feature type="signal peptide" evidence="3">
    <location>
        <begin position="1"/>
        <end position="24"/>
    </location>
</feature>
<evidence type="ECO:0000313" key="4">
    <source>
        <dbReference type="EMBL" id="GMI00332.1"/>
    </source>
</evidence>
<gene>
    <name evidence="4" type="ORF">TrLO_g11363</name>
</gene>
<keyword evidence="3" id="KW-0732">Signal</keyword>
<dbReference type="SUPFAM" id="SSF52972">
    <property type="entry name" value="ITPase-like"/>
    <property type="match status" value="1"/>
</dbReference>
<dbReference type="Pfam" id="PF01725">
    <property type="entry name" value="Ham1p_like"/>
    <property type="match status" value="1"/>
</dbReference>
<sequence length="268" mass="29821">MPNLRTLPTILLLLLLLLPQVADSYTVNFVTGNEMKIREVSAIISAHYTTSSNKNYINLNHIDVDLPELQANDASVIPKHKASLGSQLSSGPCICEDTSLCIHALGGMPGPFIKFFQNSLGNKGLYNILDAYSDKSATAVCTLAFVPQVHGDPVVFQGIIEGRLVSPDDPEFHGKSKEQGFGWDSIFIPEGYEVPFSEMSLEEKCKISHRGEAVRQWVKFMELNEVRRSGERREEFHIGEDMAIAGRAMEAMEKTVWKMVESTLNFVN</sequence>
<accession>A0A9W7BZB6</accession>
<proteinExistence type="inferred from homology"/>
<dbReference type="GO" id="GO:0005737">
    <property type="term" value="C:cytoplasm"/>
    <property type="evidence" value="ECO:0007669"/>
    <property type="project" value="TreeGrafter"/>
</dbReference>
<dbReference type="InterPro" id="IPR002637">
    <property type="entry name" value="RdgB/HAM1"/>
</dbReference>
<dbReference type="InterPro" id="IPR029001">
    <property type="entry name" value="ITPase-like_fam"/>
</dbReference>
<evidence type="ECO:0000256" key="2">
    <source>
        <dbReference type="ARBA" id="ARBA00022801"/>
    </source>
</evidence>
<keyword evidence="2" id="KW-0378">Hydrolase</keyword>
<dbReference type="PANTHER" id="PTHR11067">
    <property type="entry name" value="INOSINE TRIPHOSPHATE PYROPHOSPHATASE/HAM1 PROTEIN"/>
    <property type="match status" value="1"/>
</dbReference>
<evidence type="ECO:0000256" key="1">
    <source>
        <dbReference type="ARBA" id="ARBA00008023"/>
    </source>
</evidence>
<dbReference type="Proteomes" id="UP001165122">
    <property type="component" value="Unassembled WGS sequence"/>
</dbReference>
<comment type="caution">
    <text evidence="4">The sequence shown here is derived from an EMBL/GenBank/DDBJ whole genome shotgun (WGS) entry which is preliminary data.</text>
</comment>
<protein>
    <submittedName>
        <fullName evidence="4">Uncharacterized protein</fullName>
    </submittedName>
</protein>
<dbReference type="OrthoDB" id="6288734at2759"/>
<dbReference type="CDD" id="cd00515">
    <property type="entry name" value="HAM1"/>
    <property type="match status" value="1"/>
</dbReference>
<organism evidence="4 5">
    <name type="scientific">Triparma laevis f. longispina</name>
    <dbReference type="NCBI Taxonomy" id="1714387"/>
    <lineage>
        <taxon>Eukaryota</taxon>
        <taxon>Sar</taxon>
        <taxon>Stramenopiles</taxon>
        <taxon>Ochrophyta</taxon>
        <taxon>Bolidophyceae</taxon>
        <taxon>Parmales</taxon>
        <taxon>Triparmaceae</taxon>
        <taxon>Triparma</taxon>
    </lineage>
</organism>
<evidence type="ECO:0000256" key="3">
    <source>
        <dbReference type="SAM" id="SignalP"/>
    </source>
</evidence>
<dbReference type="AlphaFoldDB" id="A0A9W7BZB6"/>
<dbReference type="PANTHER" id="PTHR11067:SF9">
    <property type="entry name" value="INOSINE TRIPHOSPHATE PYROPHOSPHATASE"/>
    <property type="match status" value="1"/>
</dbReference>
<dbReference type="GO" id="GO:0009143">
    <property type="term" value="P:nucleoside triphosphate catabolic process"/>
    <property type="evidence" value="ECO:0007669"/>
    <property type="project" value="InterPro"/>
</dbReference>
<dbReference type="Gene3D" id="3.90.950.10">
    <property type="match status" value="1"/>
</dbReference>
<feature type="chain" id="PRO_5040981482" evidence="3">
    <location>
        <begin position="25"/>
        <end position="268"/>
    </location>
</feature>
<comment type="similarity">
    <text evidence="1">Belongs to the HAM1 NTPase family.</text>
</comment>
<reference evidence="5" key="1">
    <citation type="journal article" date="2023" name="Commun. Biol.">
        <title>Genome analysis of Parmales, the sister group of diatoms, reveals the evolutionary specialization of diatoms from phago-mixotrophs to photoautotrophs.</title>
        <authorList>
            <person name="Ban H."/>
            <person name="Sato S."/>
            <person name="Yoshikawa S."/>
            <person name="Yamada K."/>
            <person name="Nakamura Y."/>
            <person name="Ichinomiya M."/>
            <person name="Sato N."/>
            <person name="Blanc-Mathieu R."/>
            <person name="Endo H."/>
            <person name="Kuwata A."/>
            <person name="Ogata H."/>
        </authorList>
    </citation>
    <scope>NUCLEOTIDE SEQUENCE [LARGE SCALE GENOMIC DNA]</scope>
    <source>
        <strain evidence="5">NIES 3700</strain>
    </source>
</reference>